<dbReference type="EMBL" id="VSSQ01106048">
    <property type="protein sequence ID" value="MPN45854.1"/>
    <property type="molecule type" value="Genomic_DNA"/>
</dbReference>
<feature type="transmembrane region" description="Helical" evidence="1">
    <location>
        <begin position="62"/>
        <end position="83"/>
    </location>
</feature>
<keyword evidence="1" id="KW-1133">Transmembrane helix</keyword>
<feature type="transmembrane region" description="Helical" evidence="1">
    <location>
        <begin position="95"/>
        <end position="113"/>
    </location>
</feature>
<gene>
    <name evidence="2" type="ORF">SDC9_193429</name>
</gene>
<evidence type="ECO:0000256" key="1">
    <source>
        <dbReference type="SAM" id="Phobius"/>
    </source>
</evidence>
<accession>A0A645IC34</accession>
<organism evidence="2">
    <name type="scientific">bioreactor metagenome</name>
    <dbReference type="NCBI Taxonomy" id="1076179"/>
    <lineage>
        <taxon>unclassified sequences</taxon>
        <taxon>metagenomes</taxon>
        <taxon>ecological metagenomes</taxon>
    </lineage>
</organism>
<keyword evidence="1" id="KW-0812">Transmembrane</keyword>
<sequence>MQPVGQLLDIDFHLSYFGLVDDIECIQFLLEICFLDVCSFKLQLFDPLLDGCSKFKLKRIEVCYFGIDIVILHLCFQQGVLHLQIGPNLAQLGDGILQLNLHVIIIGLLLIIFKDTYNIALFNVGTVVDQISDDGIHIARTQHVREPDRFDSTINYN</sequence>
<dbReference type="AlphaFoldDB" id="A0A645IC34"/>
<keyword evidence="1" id="KW-0472">Membrane</keyword>
<reference evidence="2" key="1">
    <citation type="submission" date="2019-08" db="EMBL/GenBank/DDBJ databases">
        <authorList>
            <person name="Kucharzyk K."/>
            <person name="Murdoch R.W."/>
            <person name="Higgins S."/>
            <person name="Loffler F."/>
        </authorList>
    </citation>
    <scope>NUCLEOTIDE SEQUENCE</scope>
</reference>
<evidence type="ECO:0000313" key="2">
    <source>
        <dbReference type="EMBL" id="MPN45854.1"/>
    </source>
</evidence>
<name>A0A645IC34_9ZZZZ</name>
<protein>
    <submittedName>
        <fullName evidence="2">Uncharacterized protein</fullName>
    </submittedName>
</protein>
<comment type="caution">
    <text evidence="2">The sequence shown here is derived from an EMBL/GenBank/DDBJ whole genome shotgun (WGS) entry which is preliminary data.</text>
</comment>
<proteinExistence type="predicted"/>